<evidence type="ECO:0000313" key="2">
    <source>
        <dbReference type="EMBL" id="PTQ43644.1"/>
    </source>
</evidence>
<protein>
    <submittedName>
        <fullName evidence="2">Uncharacterized protein</fullName>
    </submittedName>
</protein>
<dbReference type="Proteomes" id="UP000244005">
    <property type="component" value="Unassembled WGS sequence"/>
</dbReference>
<name>A0A2R6XBZ6_MARPO</name>
<evidence type="ECO:0000256" key="1">
    <source>
        <dbReference type="SAM" id="MobiDB-lite"/>
    </source>
</evidence>
<reference evidence="3" key="1">
    <citation type="journal article" date="2017" name="Cell">
        <title>Insights into land plant evolution garnered from the Marchantia polymorpha genome.</title>
        <authorList>
            <person name="Bowman J.L."/>
            <person name="Kohchi T."/>
            <person name="Yamato K.T."/>
            <person name="Jenkins J."/>
            <person name="Shu S."/>
            <person name="Ishizaki K."/>
            <person name="Yamaoka S."/>
            <person name="Nishihama R."/>
            <person name="Nakamura Y."/>
            <person name="Berger F."/>
            <person name="Adam C."/>
            <person name="Aki S.S."/>
            <person name="Althoff F."/>
            <person name="Araki T."/>
            <person name="Arteaga-Vazquez M.A."/>
            <person name="Balasubrmanian S."/>
            <person name="Barry K."/>
            <person name="Bauer D."/>
            <person name="Boehm C.R."/>
            <person name="Briginshaw L."/>
            <person name="Caballero-Perez J."/>
            <person name="Catarino B."/>
            <person name="Chen F."/>
            <person name="Chiyoda S."/>
            <person name="Chovatia M."/>
            <person name="Davies K.M."/>
            <person name="Delmans M."/>
            <person name="Demura T."/>
            <person name="Dierschke T."/>
            <person name="Dolan L."/>
            <person name="Dorantes-Acosta A.E."/>
            <person name="Eklund D.M."/>
            <person name="Florent S.N."/>
            <person name="Flores-Sandoval E."/>
            <person name="Fujiyama A."/>
            <person name="Fukuzawa H."/>
            <person name="Galik B."/>
            <person name="Grimanelli D."/>
            <person name="Grimwood J."/>
            <person name="Grossniklaus U."/>
            <person name="Hamada T."/>
            <person name="Haseloff J."/>
            <person name="Hetherington A.J."/>
            <person name="Higo A."/>
            <person name="Hirakawa Y."/>
            <person name="Hundley H.N."/>
            <person name="Ikeda Y."/>
            <person name="Inoue K."/>
            <person name="Inoue S.I."/>
            <person name="Ishida S."/>
            <person name="Jia Q."/>
            <person name="Kakita M."/>
            <person name="Kanazawa T."/>
            <person name="Kawai Y."/>
            <person name="Kawashima T."/>
            <person name="Kennedy M."/>
            <person name="Kinose K."/>
            <person name="Kinoshita T."/>
            <person name="Kohara Y."/>
            <person name="Koide E."/>
            <person name="Komatsu K."/>
            <person name="Kopischke S."/>
            <person name="Kubo M."/>
            <person name="Kyozuka J."/>
            <person name="Lagercrantz U."/>
            <person name="Lin S.S."/>
            <person name="Lindquist E."/>
            <person name="Lipzen A.M."/>
            <person name="Lu C.W."/>
            <person name="De Luna E."/>
            <person name="Martienssen R.A."/>
            <person name="Minamino N."/>
            <person name="Mizutani M."/>
            <person name="Mizutani M."/>
            <person name="Mochizuki N."/>
            <person name="Monte I."/>
            <person name="Mosher R."/>
            <person name="Nagasaki H."/>
            <person name="Nakagami H."/>
            <person name="Naramoto S."/>
            <person name="Nishitani K."/>
            <person name="Ohtani M."/>
            <person name="Okamoto T."/>
            <person name="Okumura M."/>
            <person name="Phillips J."/>
            <person name="Pollak B."/>
            <person name="Reinders A."/>
            <person name="Rovekamp M."/>
            <person name="Sano R."/>
            <person name="Sawa S."/>
            <person name="Schmid M.W."/>
            <person name="Shirakawa M."/>
            <person name="Solano R."/>
            <person name="Spunde A."/>
            <person name="Suetsugu N."/>
            <person name="Sugano S."/>
            <person name="Sugiyama A."/>
            <person name="Sun R."/>
            <person name="Suzuki Y."/>
            <person name="Takenaka M."/>
            <person name="Takezawa D."/>
            <person name="Tomogane H."/>
            <person name="Tsuzuki M."/>
            <person name="Ueda T."/>
            <person name="Umeda M."/>
            <person name="Ward J.M."/>
            <person name="Watanabe Y."/>
            <person name="Yazaki K."/>
            <person name="Yokoyama R."/>
            <person name="Yoshitake Y."/>
            <person name="Yotsui I."/>
            <person name="Zachgo S."/>
            <person name="Schmutz J."/>
        </authorList>
    </citation>
    <scope>NUCLEOTIDE SEQUENCE [LARGE SCALE GENOMIC DNA]</scope>
    <source>
        <strain evidence="3">Tak-1</strain>
    </source>
</reference>
<dbReference type="EMBL" id="KZ772696">
    <property type="protein sequence ID" value="PTQ43644.1"/>
    <property type="molecule type" value="Genomic_DNA"/>
</dbReference>
<gene>
    <name evidence="2" type="ORF">MARPO_0024s0132</name>
</gene>
<feature type="compositionally biased region" description="Polar residues" evidence="1">
    <location>
        <begin position="59"/>
        <end position="69"/>
    </location>
</feature>
<dbReference type="Gramene" id="Mp3g23560.1">
    <property type="protein sequence ID" value="Mp3g23560.1.cds1"/>
    <property type="gene ID" value="Mp3g23560"/>
</dbReference>
<accession>A0A2R6XBZ6</accession>
<feature type="compositionally biased region" description="Basic and acidic residues" evidence="1">
    <location>
        <begin position="22"/>
        <end position="33"/>
    </location>
</feature>
<proteinExistence type="predicted"/>
<organism evidence="2 3">
    <name type="scientific">Marchantia polymorpha</name>
    <name type="common">Common liverwort</name>
    <name type="synonym">Marchantia aquatica</name>
    <dbReference type="NCBI Taxonomy" id="3197"/>
    <lineage>
        <taxon>Eukaryota</taxon>
        <taxon>Viridiplantae</taxon>
        <taxon>Streptophyta</taxon>
        <taxon>Embryophyta</taxon>
        <taxon>Marchantiophyta</taxon>
        <taxon>Marchantiopsida</taxon>
        <taxon>Marchantiidae</taxon>
        <taxon>Marchantiales</taxon>
        <taxon>Marchantiaceae</taxon>
        <taxon>Marchantia</taxon>
    </lineage>
</organism>
<dbReference type="AlphaFoldDB" id="A0A2R6XBZ6"/>
<keyword evidence="3" id="KW-1185">Reference proteome</keyword>
<sequence length="69" mass="7801">MMLSLKKRFTNRTLGCAAKRETVEWTRQEDPRQTKPRGSASKMSSPLDPIGRCLPPPQCSSETKIQLLI</sequence>
<evidence type="ECO:0000313" key="3">
    <source>
        <dbReference type="Proteomes" id="UP000244005"/>
    </source>
</evidence>
<feature type="region of interest" description="Disordered" evidence="1">
    <location>
        <begin position="22"/>
        <end position="69"/>
    </location>
</feature>